<comment type="caution">
    <text evidence="3">The sequence shown here is derived from an EMBL/GenBank/DDBJ whole genome shotgun (WGS) entry which is preliminary data.</text>
</comment>
<keyword evidence="1 2" id="KW-0732">Signal</keyword>
<evidence type="ECO:0000313" key="3">
    <source>
        <dbReference type="EMBL" id="GEB61275.1"/>
    </source>
</evidence>
<dbReference type="AlphaFoldDB" id="A0A4Y3RV25"/>
<feature type="signal peptide" evidence="2">
    <location>
        <begin position="1"/>
        <end position="32"/>
    </location>
</feature>
<evidence type="ECO:0008006" key="5">
    <source>
        <dbReference type="Google" id="ProtNLM"/>
    </source>
</evidence>
<evidence type="ECO:0000313" key="4">
    <source>
        <dbReference type="Proteomes" id="UP000315226"/>
    </source>
</evidence>
<dbReference type="PANTHER" id="PTHR44103:SF1">
    <property type="entry name" value="PROPROTEIN CONVERTASE P"/>
    <property type="match status" value="1"/>
</dbReference>
<evidence type="ECO:0000256" key="1">
    <source>
        <dbReference type="ARBA" id="ARBA00022729"/>
    </source>
</evidence>
<dbReference type="PANTHER" id="PTHR44103">
    <property type="entry name" value="PROPROTEIN CONVERTASE P"/>
    <property type="match status" value="1"/>
</dbReference>
<reference evidence="3 4" key="1">
    <citation type="submission" date="2019-06" db="EMBL/GenBank/DDBJ databases">
        <title>Whole genome shotgun sequence of Streptomyces gardneri NBRC 12865.</title>
        <authorList>
            <person name="Hosoyama A."/>
            <person name="Uohara A."/>
            <person name="Ohji S."/>
            <person name="Ichikawa N."/>
        </authorList>
    </citation>
    <scope>NUCLEOTIDE SEQUENCE [LARGE SCALE GENOMIC DNA]</scope>
    <source>
        <strain evidence="3 4">NBRC 12865</strain>
    </source>
</reference>
<dbReference type="Proteomes" id="UP000315226">
    <property type="component" value="Unassembled WGS sequence"/>
</dbReference>
<gene>
    <name evidence="3" type="ORF">SGA01_68800</name>
</gene>
<protein>
    <recommendedName>
        <fullName evidence="5">FlgD Ig-like domain-containing protein</fullName>
    </recommendedName>
</protein>
<accession>A0A4Y3RV25</accession>
<organism evidence="3 4">
    <name type="scientific">Streptomyces gardneri</name>
    <dbReference type="NCBI Taxonomy" id="66892"/>
    <lineage>
        <taxon>Bacteria</taxon>
        <taxon>Bacillati</taxon>
        <taxon>Actinomycetota</taxon>
        <taxon>Actinomycetes</taxon>
        <taxon>Kitasatosporales</taxon>
        <taxon>Streptomycetaceae</taxon>
        <taxon>Streptomyces</taxon>
    </lineage>
</organism>
<dbReference type="SUPFAM" id="SSF69318">
    <property type="entry name" value="Integrin alpha N-terminal domain"/>
    <property type="match status" value="1"/>
</dbReference>
<dbReference type="OrthoDB" id="3921761at2"/>
<evidence type="ECO:0000256" key="2">
    <source>
        <dbReference type="SAM" id="SignalP"/>
    </source>
</evidence>
<dbReference type="EMBL" id="BJMN01000054">
    <property type="protein sequence ID" value="GEB61275.1"/>
    <property type="molecule type" value="Genomic_DNA"/>
</dbReference>
<sequence length="738" mass="78451">MKQQYGTTRRFAVAVAVTLAVTGGGPAVPAFAMPPAAAPAASDAPRDAISVPPGTVALSGGPTGYLTRHKEGETEVYTWTRYADGVRTRLPGGKYEADPGTDTVVRIDGTTRTFLDMATGEELVSYDLAAHGETGDIVSVAYRGTTLVVERQVDGKWEVHLIDKDDRGQDVERKVTGLPDTWWWRGEQNSDPSTLMLRGFVSPDGTGGQNLAFVDLATASVTATHAVLNAANWITPVAGSRTRAVWQERDATGKTVLAVARRDSPEVARTTWAREARGNPLAFGVTDDWVVYGNSWAFGAWNAEGLRDLTARSLTTDETFPLLAHATSVVQAADGGLIATGGTVEHGEGVYRITPGANGGRPAVSVLATTGVPTALTARSEPQAPSGVVDLDAADGKVPFSWTLDRPGALVTLKVVHTASRATGTLRTWQEPGGPSEFRLDWDGFLSKFPAYAGAYTWTMTAEPRNGIGPAVERTGSFVVAPRAPSRHDFDGNGSPDVFGRSSLGFLYLYDVGQLRQLTHDEPARRTLIGGGWNAYDQIVRRSTGLVARDKDGVLWSYEGKGGGTLTPRKRVGGGWNVYAKLTSGSDLTGDGRDDLVATDRAGVLWLHPARADGTFAARRKVGGGWGVYHQIAATGNIGGAAASDVVARDKDGVLWLYLGKGDGTFAPRSKIGGGWRNLRVIGAGDVDGDGKNDLVSVNWADYSPTYLGIRRGTDQWKTPFEAVLSPSGQFLDVPPLF</sequence>
<dbReference type="InterPro" id="IPR028994">
    <property type="entry name" value="Integrin_alpha_N"/>
</dbReference>
<proteinExistence type="predicted"/>
<dbReference type="Pfam" id="PF13517">
    <property type="entry name" value="FG-GAP_3"/>
    <property type="match status" value="1"/>
</dbReference>
<feature type="chain" id="PRO_5021465734" description="FlgD Ig-like domain-containing protein" evidence="2">
    <location>
        <begin position="33"/>
        <end position="738"/>
    </location>
</feature>
<dbReference type="InterPro" id="IPR013517">
    <property type="entry name" value="FG-GAP"/>
</dbReference>
<keyword evidence="4" id="KW-1185">Reference proteome</keyword>
<name>A0A4Y3RV25_9ACTN</name>
<dbReference type="RefSeq" id="WP_141301572.1">
    <property type="nucleotide sequence ID" value="NZ_BJMN01000054.1"/>
</dbReference>